<evidence type="ECO:0000256" key="7">
    <source>
        <dbReference type="SAM" id="SignalP"/>
    </source>
</evidence>
<name>A0A1H2X668_THIRO</name>
<dbReference type="RefSeq" id="WP_093032031.1">
    <property type="nucleotide sequence ID" value="NZ_FNNZ01000010.1"/>
</dbReference>
<keyword evidence="5 6" id="KW-0408">Iron</keyword>
<keyword evidence="10" id="KW-1185">Reference proteome</keyword>
<dbReference type="InterPro" id="IPR036909">
    <property type="entry name" value="Cyt_c-like_dom_sf"/>
</dbReference>
<organism evidence="9 10">
    <name type="scientific">Thiocapsa roseopersicina</name>
    <dbReference type="NCBI Taxonomy" id="1058"/>
    <lineage>
        <taxon>Bacteria</taxon>
        <taxon>Pseudomonadati</taxon>
        <taxon>Pseudomonadota</taxon>
        <taxon>Gammaproteobacteria</taxon>
        <taxon>Chromatiales</taxon>
        <taxon>Chromatiaceae</taxon>
        <taxon>Thiocapsa</taxon>
    </lineage>
</organism>
<keyword evidence="4" id="KW-0249">Electron transport</keyword>
<dbReference type="InterPro" id="IPR050597">
    <property type="entry name" value="Cytochrome_c_Oxidase_Subunit"/>
</dbReference>
<reference evidence="10" key="1">
    <citation type="submission" date="2016-10" db="EMBL/GenBank/DDBJ databases">
        <authorList>
            <person name="Varghese N."/>
            <person name="Submissions S."/>
        </authorList>
    </citation>
    <scope>NUCLEOTIDE SEQUENCE [LARGE SCALE GENOMIC DNA]</scope>
    <source>
        <strain evidence="10">DSM 217</strain>
    </source>
</reference>
<dbReference type="Proteomes" id="UP000198816">
    <property type="component" value="Unassembled WGS sequence"/>
</dbReference>
<evidence type="ECO:0000256" key="5">
    <source>
        <dbReference type="ARBA" id="ARBA00023004"/>
    </source>
</evidence>
<gene>
    <name evidence="9" type="ORF">SAMN05421783_11041</name>
</gene>
<evidence type="ECO:0000256" key="3">
    <source>
        <dbReference type="ARBA" id="ARBA00022723"/>
    </source>
</evidence>
<dbReference type="GO" id="GO:0009055">
    <property type="term" value="F:electron transfer activity"/>
    <property type="evidence" value="ECO:0007669"/>
    <property type="project" value="InterPro"/>
</dbReference>
<dbReference type="AlphaFoldDB" id="A0A1H2X668"/>
<dbReference type="InterPro" id="IPR009056">
    <property type="entry name" value="Cyt_c-like_dom"/>
</dbReference>
<evidence type="ECO:0000259" key="8">
    <source>
        <dbReference type="PROSITE" id="PS51007"/>
    </source>
</evidence>
<accession>A0A1H2X668</accession>
<keyword evidence="1" id="KW-0813">Transport</keyword>
<evidence type="ECO:0000313" key="10">
    <source>
        <dbReference type="Proteomes" id="UP000198816"/>
    </source>
</evidence>
<keyword evidence="3 6" id="KW-0479">Metal-binding</keyword>
<evidence type="ECO:0000256" key="1">
    <source>
        <dbReference type="ARBA" id="ARBA00022448"/>
    </source>
</evidence>
<keyword evidence="7" id="KW-0732">Signal</keyword>
<dbReference type="OrthoDB" id="9773456at2"/>
<evidence type="ECO:0000256" key="4">
    <source>
        <dbReference type="ARBA" id="ARBA00022982"/>
    </source>
</evidence>
<evidence type="ECO:0000313" key="9">
    <source>
        <dbReference type="EMBL" id="SDW88393.1"/>
    </source>
</evidence>
<dbReference type="EMBL" id="FNNZ01000010">
    <property type="protein sequence ID" value="SDW88393.1"/>
    <property type="molecule type" value="Genomic_DNA"/>
</dbReference>
<evidence type="ECO:0000256" key="6">
    <source>
        <dbReference type="PROSITE-ProRule" id="PRU00433"/>
    </source>
</evidence>
<dbReference type="STRING" id="1058.SAMN05421783_11041"/>
<dbReference type="PROSITE" id="PS51007">
    <property type="entry name" value="CYTC"/>
    <property type="match status" value="2"/>
</dbReference>
<dbReference type="SUPFAM" id="SSF46626">
    <property type="entry name" value="Cytochrome c"/>
    <property type="match status" value="2"/>
</dbReference>
<feature type="signal peptide" evidence="7">
    <location>
        <begin position="1"/>
        <end position="26"/>
    </location>
</feature>
<dbReference type="PANTHER" id="PTHR33751">
    <property type="entry name" value="CBB3-TYPE CYTOCHROME C OXIDASE SUBUNIT FIXP"/>
    <property type="match status" value="1"/>
</dbReference>
<proteinExistence type="predicted"/>
<keyword evidence="2 6" id="KW-0349">Heme</keyword>
<feature type="chain" id="PRO_5011547082" evidence="7">
    <location>
        <begin position="27"/>
        <end position="214"/>
    </location>
</feature>
<dbReference type="PROSITE" id="PS51257">
    <property type="entry name" value="PROKAR_LIPOPROTEIN"/>
    <property type="match status" value="1"/>
</dbReference>
<feature type="domain" description="Cytochrome c" evidence="8">
    <location>
        <begin position="119"/>
        <end position="207"/>
    </location>
</feature>
<dbReference type="PANTHER" id="PTHR33751:SF9">
    <property type="entry name" value="CYTOCHROME C4"/>
    <property type="match status" value="1"/>
</dbReference>
<evidence type="ECO:0000256" key="2">
    <source>
        <dbReference type="ARBA" id="ARBA00022617"/>
    </source>
</evidence>
<sequence length="214" mass="23039">MRLVVIQSLVVLTGCVGILCAPSLFAQTKGDPEIGAGIAARVCVACHARDGTSPMPNTPRLAGQHAAYLVKQMKDYREGRRTSEVMGNFIGGLTDEEIPHVAAYYAAQEVIPGVVTDPSLLEFGRRVYDDGNPGSGIPACSGCHGDEGEGTRRFPRLTGQDVGYTLEQMRRYAAGERTNDRGLMQTVADRMSEAETLAVAQYIASLMVLDTEEE</sequence>
<feature type="domain" description="Cytochrome c" evidence="8">
    <location>
        <begin position="30"/>
        <end position="109"/>
    </location>
</feature>
<dbReference type="Gene3D" id="1.10.760.10">
    <property type="entry name" value="Cytochrome c-like domain"/>
    <property type="match status" value="2"/>
</dbReference>
<dbReference type="GO" id="GO:0020037">
    <property type="term" value="F:heme binding"/>
    <property type="evidence" value="ECO:0007669"/>
    <property type="project" value="InterPro"/>
</dbReference>
<protein>
    <submittedName>
        <fullName evidence="9">Cytochrome c553</fullName>
    </submittedName>
</protein>
<dbReference type="Pfam" id="PF00034">
    <property type="entry name" value="Cytochrom_C"/>
    <property type="match status" value="2"/>
</dbReference>
<dbReference type="GO" id="GO:0046872">
    <property type="term" value="F:metal ion binding"/>
    <property type="evidence" value="ECO:0007669"/>
    <property type="project" value="UniProtKB-KW"/>
</dbReference>